<dbReference type="SUPFAM" id="SSF57850">
    <property type="entry name" value="RING/U-box"/>
    <property type="match status" value="1"/>
</dbReference>
<dbReference type="InterPro" id="IPR042494">
    <property type="entry name" value="RNF103"/>
</dbReference>
<sequence length="196" mass="21259">MLCVLRAIGRHPCLNLIRLLSFLVSASGLASIIVYAFLGGQPQSWTFPAALSLALIILGGVACLASLRPDEEEEAVEVELEKGERGECICIWASLSYANLSSPAEFHQVCVRHDETIEWERGDVVTRVESASESHVVQSKTCLCCLEDFQPSSQLALLPCGHVFHEECIACWSVSLSASARCCPTCRKSYGLGANV</sequence>
<dbReference type="GO" id="GO:0004842">
    <property type="term" value="F:ubiquitin-protein transferase activity"/>
    <property type="evidence" value="ECO:0007669"/>
    <property type="project" value="InterPro"/>
</dbReference>
<dbReference type="PANTHER" id="PTHR15302">
    <property type="entry name" value="E3 UBIQUITIN-PROTEIN LIGASE RNF103"/>
    <property type="match status" value="1"/>
</dbReference>
<proteinExistence type="predicted"/>
<dbReference type="PANTHER" id="PTHR15302:SF0">
    <property type="entry name" value="E3 UBIQUITIN-PROTEIN LIGASE RNF103"/>
    <property type="match status" value="1"/>
</dbReference>
<dbReference type="Gene3D" id="3.30.40.10">
    <property type="entry name" value="Zinc/RING finger domain, C3HC4 (zinc finger)"/>
    <property type="match status" value="1"/>
</dbReference>
<feature type="transmembrane region" description="Helical" evidence="2">
    <location>
        <begin position="16"/>
        <end position="38"/>
    </location>
</feature>
<evidence type="ECO:0000256" key="1">
    <source>
        <dbReference type="PROSITE-ProRule" id="PRU00175"/>
    </source>
</evidence>
<feature type="transmembrane region" description="Helical" evidence="2">
    <location>
        <begin position="44"/>
        <end position="67"/>
    </location>
</feature>
<feature type="domain" description="RING-type" evidence="3">
    <location>
        <begin position="142"/>
        <end position="187"/>
    </location>
</feature>
<dbReference type="Pfam" id="PF13639">
    <property type="entry name" value="zf-RING_2"/>
    <property type="match status" value="1"/>
</dbReference>
<dbReference type="GO" id="GO:0016567">
    <property type="term" value="P:protein ubiquitination"/>
    <property type="evidence" value="ECO:0007669"/>
    <property type="project" value="InterPro"/>
</dbReference>
<keyword evidence="1" id="KW-0863">Zinc-finger</keyword>
<dbReference type="PROSITE" id="PS50089">
    <property type="entry name" value="ZF_RING_2"/>
    <property type="match status" value="1"/>
</dbReference>
<evidence type="ECO:0000259" key="3">
    <source>
        <dbReference type="PROSITE" id="PS50089"/>
    </source>
</evidence>
<dbReference type="InterPro" id="IPR001841">
    <property type="entry name" value="Znf_RING"/>
</dbReference>
<organism evidence="4 5">
    <name type="scientific">Symbiodinium natans</name>
    <dbReference type="NCBI Taxonomy" id="878477"/>
    <lineage>
        <taxon>Eukaryota</taxon>
        <taxon>Sar</taxon>
        <taxon>Alveolata</taxon>
        <taxon>Dinophyceae</taxon>
        <taxon>Suessiales</taxon>
        <taxon>Symbiodiniaceae</taxon>
        <taxon>Symbiodinium</taxon>
    </lineage>
</organism>
<evidence type="ECO:0000313" key="5">
    <source>
        <dbReference type="Proteomes" id="UP000604046"/>
    </source>
</evidence>
<dbReference type="GO" id="GO:0036503">
    <property type="term" value="P:ERAD pathway"/>
    <property type="evidence" value="ECO:0007669"/>
    <property type="project" value="TreeGrafter"/>
</dbReference>
<keyword evidence="2" id="KW-0812">Transmembrane</keyword>
<keyword evidence="5" id="KW-1185">Reference proteome</keyword>
<dbReference type="OrthoDB" id="8062037at2759"/>
<keyword evidence="2" id="KW-0472">Membrane</keyword>
<protein>
    <submittedName>
        <fullName evidence="4">Rnf103 protein</fullName>
    </submittedName>
</protein>
<accession>A0A812UWT1</accession>
<dbReference type="AlphaFoldDB" id="A0A812UWT1"/>
<comment type="caution">
    <text evidence="4">The sequence shown here is derived from an EMBL/GenBank/DDBJ whole genome shotgun (WGS) entry which is preliminary data.</text>
</comment>
<dbReference type="SMART" id="SM00184">
    <property type="entry name" value="RING"/>
    <property type="match status" value="1"/>
</dbReference>
<gene>
    <name evidence="4" type="primary">Rnf103</name>
    <name evidence="4" type="ORF">SNAT2548_LOCUS33647</name>
</gene>
<dbReference type="InterPro" id="IPR013083">
    <property type="entry name" value="Znf_RING/FYVE/PHD"/>
</dbReference>
<reference evidence="4" key="1">
    <citation type="submission" date="2021-02" db="EMBL/GenBank/DDBJ databases">
        <authorList>
            <person name="Dougan E. K."/>
            <person name="Rhodes N."/>
            <person name="Thang M."/>
            <person name="Chan C."/>
        </authorList>
    </citation>
    <scope>NUCLEOTIDE SEQUENCE</scope>
</reference>
<keyword evidence="1" id="KW-0479">Metal-binding</keyword>
<keyword evidence="2" id="KW-1133">Transmembrane helix</keyword>
<keyword evidence="1" id="KW-0862">Zinc</keyword>
<dbReference type="GO" id="GO:0008270">
    <property type="term" value="F:zinc ion binding"/>
    <property type="evidence" value="ECO:0007669"/>
    <property type="project" value="UniProtKB-KW"/>
</dbReference>
<evidence type="ECO:0000256" key="2">
    <source>
        <dbReference type="SAM" id="Phobius"/>
    </source>
</evidence>
<dbReference type="EMBL" id="CAJNDS010002768">
    <property type="protein sequence ID" value="CAE7590857.1"/>
    <property type="molecule type" value="Genomic_DNA"/>
</dbReference>
<dbReference type="GO" id="GO:0005783">
    <property type="term" value="C:endoplasmic reticulum"/>
    <property type="evidence" value="ECO:0007669"/>
    <property type="project" value="TreeGrafter"/>
</dbReference>
<evidence type="ECO:0000313" key="4">
    <source>
        <dbReference type="EMBL" id="CAE7590857.1"/>
    </source>
</evidence>
<dbReference type="Proteomes" id="UP000604046">
    <property type="component" value="Unassembled WGS sequence"/>
</dbReference>
<name>A0A812UWT1_9DINO</name>